<gene>
    <name evidence="7" type="ORF">BLA29_001053</name>
</gene>
<comment type="similarity">
    <text evidence="1">Belongs to the eukaryotic ribosomal protein eL28 family.</text>
</comment>
<dbReference type="InterPro" id="IPR029004">
    <property type="entry name" value="Ribosomal_eL28/Mak16"/>
</dbReference>
<proteinExistence type="inferred from homology"/>
<dbReference type="InterPro" id="IPR002672">
    <property type="entry name" value="Ribosomal_eL28"/>
</dbReference>
<accession>A0A1Y3BKP2</accession>
<dbReference type="GO" id="GO:0003735">
    <property type="term" value="F:structural constituent of ribosome"/>
    <property type="evidence" value="ECO:0007669"/>
    <property type="project" value="InterPro"/>
</dbReference>
<reference evidence="7 8" key="1">
    <citation type="submission" date="2017-03" db="EMBL/GenBank/DDBJ databases">
        <title>Genome Survey of Euroglyphus maynei.</title>
        <authorList>
            <person name="Arlian L.G."/>
            <person name="Morgan M.S."/>
            <person name="Rider S.D."/>
        </authorList>
    </citation>
    <scope>NUCLEOTIDE SEQUENCE [LARGE SCALE GENOMIC DNA]</scope>
    <source>
        <strain evidence="7">Arlian Lab</strain>
        <tissue evidence="7">Whole body</tissue>
    </source>
</reference>
<protein>
    <recommendedName>
        <fullName evidence="4">Large ribosomal subunit protein eL28</fullName>
    </recommendedName>
    <alternativeName>
        <fullName evidence="5">60S ribosomal protein L28</fullName>
    </alternativeName>
</protein>
<keyword evidence="2 7" id="KW-0689">Ribosomal protein</keyword>
<evidence type="ECO:0000256" key="4">
    <source>
        <dbReference type="ARBA" id="ARBA00035223"/>
    </source>
</evidence>
<evidence type="ECO:0000256" key="3">
    <source>
        <dbReference type="ARBA" id="ARBA00023274"/>
    </source>
</evidence>
<evidence type="ECO:0000259" key="6">
    <source>
        <dbReference type="Pfam" id="PF01778"/>
    </source>
</evidence>
<name>A0A1Y3BKP2_EURMA</name>
<evidence type="ECO:0000256" key="5">
    <source>
        <dbReference type="ARBA" id="ARBA00035330"/>
    </source>
</evidence>
<dbReference type="EMBL" id="MUJZ01017518">
    <property type="protein sequence ID" value="OTF80584.1"/>
    <property type="molecule type" value="Genomic_DNA"/>
</dbReference>
<evidence type="ECO:0000313" key="8">
    <source>
        <dbReference type="Proteomes" id="UP000194236"/>
    </source>
</evidence>
<dbReference type="AlphaFoldDB" id="A0A1Y3BKP2"/>
<dbReference type="Pfam" id="PF01778">
    <property type="entry name" value="Ribosomal_L28e"/>
    <property type="match status" value="1"/>
</dbReference>
<organism evidence="7 8">
    <name type="scientific">Euroglyphus maynei</name>
    <name type="common">Mayne's house dust mite</name>
    <dbReference type="NCBI Taxonomy" id="6958"/>
    <lineage>
        <taxon>Eukaryota</taxon>
        <taxon>Metazoa</taxon>
        <taxon>Ecdysozoa</taxon>
        <taxon>Arthropoda</taxon>
        <taxon>Chelicerata</taxon>
        <taxon>Arachnida</taxon>
        <taxon>Acari</taxon>
        <taxon>Acariformes</taxon>
        <taxon>Sarcoptiformes</taxon>
        <taxon>Astigmata</taxon>
        <taxon>Psoroptidia</taxon>
        <taxon>Analgoidea</taxon>
        <taxon>Pyroglyphidae</taxon>
        <taxon>Pyroglyphinae</taxon>
        <taxon>Euroglyphus</taxon>
    </lineage>
</organism>
<comment type="caution">
    <text evidence="7">The sequence shown here is derived from an EMBL/GenBank/DDBJ whole genome shotgun (WGS) entry which is preliminary data.</text>
</comment>
<feature type="domain" description="Ribosomal eL28/Mak16" evidence="6">
    <location>
        <begin position="11"/>
        <end position="116"/>
    </location>
</feature>
<evidence type="ECO:0000256" key="1">
    <source>
        <dbReference type="ARBA" id="ARBA00007926"/>
    </source>
</evidence>
<sequence>MVSGLNTSSDLNWLITRNSSCYLLKRRGVNHHFSTDPMNPKGLYKPRFQGTIQRRALSVQENPSGKGVVMVYKKRANQNKPAQSLNRVVMNRNAPRTVRNIKQFVNKQNYRNDLKNVSHLNLLSLLVVLRKASALLRAQRIKNSKKTRQSKKKE</sequence>
<keyword evidence="3" id="KW-0687">Ribonucleoprotein</keyword>
<evidence type="ECO:0000313" key="7">
    <source>
        <dbReference type="EMBL" id="OTF80584.1"/>
    </source>
</evidence>
<dbReference type="GO" id="GO:1990904">
    <property type="term" value="C:ribonucleoprotein complex"/>
    <property type="evidence" value="ECO:0007669"/>
    <property type="project" value="UniProtKB-KW"/>
</dbReference>
<dbReference type="GO" id="GO:0005840">
    <property type="term" value="C:ribosome"/>
    <property type="evidence" value="ECO:0007669"/>
    <property type="project" value="UniProtKB-KW"/>
</dbReference>
<evidence type="ECO:0000256" key="2">
    <source>
        <dbReference type="ARBA" id="ARBA00022980"/>
    </source>
</evidence>
<dbReference type="PANTHER" id="PTHR10544">
    <property type="entry name" value="60S RIBOSOMAL PROTEIN L28"/>
    <property type="match status" value="1"/>
</dbReference>
<dbReference type="Proteomes" id="UP000194236">
    <property type="component" value="Unassembled WGS sequence"/>
</dbReference>
<keyword evidence="8" id="KW-1185">Reference proteome</keyword>
<dbReference type="GO" id="GO:0006412">
    <property type="term" value="P:translation"/>
    <property type="evidence" value="ECO:0007669"/>
    <property type="project" value="InterPro"/>
</dbReference>
<dbReference type="Gene3D" id="3.30.390.110">
    <property type="match status" value="1"/>
</dbReference>
<dbReference type="OrthoDB" id="338850at2759"/>